<evidence type="ECO:0000256" key="1">
    <source>
        <dbReference type="SAM" id="MobiDB-lite"/>
    </source>
</evidence>
<reference evidence="2 3" key="1">
    <citation type="submission" date="2020-08" db="EMBL/GenBank/DDBJ databases">
        <title>Genomic Encyclopedia of Type Strains, Phase IV (KMG-IV): sequencing the most valuable type-strain genomes for metagenomic binning, comparative biology and taxonomic classification.</title>
        <authorList>
            <person name="Goeker M."/>
        </authorList>
    </citation>
    <scope>NUCLEOTIDE SEQUENCE [LARGE SCALE GENOMIC DNA]</scope>
    <source>
        <strain evidence="2 3">DSM 29007</strain>
    </source>
</reference>
<organism evidence="2 3">
    <name type="scientific">Longimicrobium terrae</name>
    <dbReference type="NCBI Taxonomy" id="1639882"/>
    <lineage>
        <taxon>Bacteria</taxon>
        <taxon>Pseudomonadati</taxon>
        <taxon>Gemmatimonadota</taxon>
        <taxon>Longimicrobiia</taxon>
        <taxon>Longimicrobiales</taxon>
        <taxon>Longimicrobiaceae</taxon>
        <taxon>Longimicrobium</taxon>
    </lineage>
</organism>
<name>A0A841GWC9_9BACT</name>
<feature type="region of interest" description="Disordered" evidence="1">
    <location>
        <begin position="1"/>
        <end position="42"/>
    </location>
</feature>
<accession>A0A841GWC9</accession>
<dbReference type="EMBL" id="JACHIA010000003">
    <property type="protein sequence ID" value="MBB6069933.1"/>
    <property type="molecule type" value="Genomic_DNA"/>
</dbReference>
<dbReference type="Proteomes" id="UP000582837">
    <property type="component" value="Unassembled WGS sequence"/>
</dbReference>
<keyword evidence="3" id="KW-1185">Reference proteome</keyword>
<proteinExistence type="predicted"/>
<dbReference type="RefSeq" id="WP_170039513.1">
    <property type="nucleotide sequence ID" value="NZ_JABDTL010000002.1"/>
</dbReference>
<evidence type="ECO:0000313" key="2">
    <source>
        <dbReference type="EMBL" id="MBB6069933.1"/>
    </source>
</evidence>
<evidence type="ECO:0000313" key="3">
    <source>
        <dbReference type="Proteomes" id="UP000582837"/>
    </source>
</evidence>
<protein>
    <submittedName>
        <fullName evidence="2">Uncharacterized protein</fullName>
    </submittedName>
</protein>
<comment type="caution">
    <text evidence="2">The sequence shown here is derived from an EMBL/GenBank/DDBJ whole genome shotgun (WGS) entry which is preliminary data.</text>
</comment>
<dbReference type="AlphaFoldDB" id="A0A841GWC9"/>
<gene>
    <name evidence="2" type="ORF">HNQ61_001550</name>
</gene>
<sequence>MSDGRWRMWIQRMAGEPAPSSEPQAPPVEPAPAPAAPQSPDEALQDLLDRVDSWRPQARFVCARHGTEAATVKLIRRYTEDSELVVESALGRGWFRLKTPADEATFGDPVAEELQDVLARADAAWLHVMNPKWAPFFCAKCQRVYCDKCWTLEDVPHPDYPDSPALRATCPEGHAFLNS</sequence>
<feature type="compositionally biased region" description="Pro residues" evidence="1">
    <location>
        <begin position="24"/>
        <end position="37"/>
    </location>
</feature>